<gene>
    <name evidence="2" type="ORF">EZ313_16385</name>
</gene>
<keyword evidence="3" id="KW-1185">Reference proteome</keyword>
<dbReference type="EMBL" id="SMLM01000002">
    <property type="protein sequence ID" value="TFZ02818.1"/>
    <property type="molecule type" value="Genomic_DNA"/>
</dbReference>
<name>A0A4Z0BX29_9BURK</name>
<dbReference type="SUPFAM" id="SSF54637">
    <property type="entry name" value="Thioesterase/thiol ester dehydrase-isomerase"/>
    <property type="match status" value="1"/>
</dbReference>
<dbReference type="PANTHER" id="PTHR43664">
    <property type="entry name" value="MONOAMINE OXIDASE-RELATED"/>
    <property type="match status" value="1"/>
</dbReference>
<dbReference type="OrthoDB" id="6703795at2"/>
<accession>A0A4Z0BX29</accession>
<evidence type="ECO:0000259" key="1">
    <source>
        <dbReference type="Pfam" id="PF01575"/>
    </source>
</evidence>
<dbReference type="InterPro" id="IPR002539">
    <property type="entry name" value="MaoC-like_dom"/>
</dbReference>
<feature type="domain" description="MaoC-like" evidence="1">
    <location>
        <begin position="17"/>
        <end position="127"/>
    </location>
</feature>
<dbReference type="Pfam" id="PF01575">
    <property type="entry name" value="MaoC_dehydratas"/>
    <property type="match status" value="1"/>
</dbReference>
<protein>
    <submittedName>
        <fullName evidence="2">Acyl dehydratase</fullName>
    </submittedName>
</protein>
<proteinExistence type="predicted"/>
<reference evidence="2 3" key="1">
    <citation type="submission" date="2019-03" db="EMBL/GenBank/DDBJ databases">
        <title>Ramlibacter henchirensis DSM 14656, whole genome shotgun sequence.</title>
        <authorList>
            <person name="Zhang X."/>
            <person name="Feng G."/>
            <person name="Zhu H."/>
        </authorList>
    </citation>
    <scope>NUCLEOTIDE SEQUENCE [LARGE SCALE GENOMIC DNA]</scope>
    <source>
        <strain evidence="2 3">DSM 14656</strain>
    </source>
</reference>
<dbReference type="PANTHER" id="PTHR43664:SF1">
    <property type="entry name" value="BETA-METHYLMALYL-COA DEHYDRATASE"/>
    <property type="match status" value="1"/>
</dbReference>
<dbReference type="AlphaFoldDB" id="A0A4Z0BX29"/>
<evidence type="ECO:0000313" key="3">
    <source>
        <dbReference type="Proteomes" id="UP000298180"/>
    </source>
</evidence>
<dbReference type="InterPro" id="IPR029069">
    <property type="entry name" value="HotDog_dom_sf"/>
</dbReference>
<dbReference type="Proteomes" id="UP000298180">
    <property type="component" value="Unassembled WGS sequence"/>
</dbReference>
<dbReference type="RefSeq" id="WP_135264342.1">
    <property type="nucleotide sequence ID" value="NZ_SMLM01000002.1"/>
</dbReference>
<dbReference type="Gene3D" id="3.10.129.10">
    <property type="entry name" value="Hotdog Thioesterase"/>
    <property type="match status" value="1"/>
</dbReference>
<sequence length="158" mass="17342">MTDALEDLPIHFEDLATGQSFTTGGRTVTEADVVNFAGLSGDFHSLHMDETFAAGTPHGRRIAHGMLIVSMTAGLVARLPLMRGLERTTIGLASVNCRFLRPTFIGDTIRVRVEVQEKQEGRKPDRGSVVLRRSVTNQNDEVVVEGLWTLAVRRRTAA</sequence>
<organism evidence="2 3">
    <name type="scientific">Ramlibacter henchirensis</name>
    <dbReference type="NCBI Taxonomy" id="204072"/>
    <lineage>
        <taxon>Bacteria</taxon>
        <taxon>Pseudomonadati</taxon>
        <taxon>Pseudomonadota</taxon>
        <taxon>Betaproteobacteria</taxon>
        <taxon>Burkholderiales</taxon>
        <taxon>Comamonadaceae</taxon>
        <taxon>Ramlibacter</taxon>
    </lineage>
</organism>
<dbReference type="InterPro" id="IPR052342">
    <property type="entry name" value="MCH/BMMD"/>
</dbReference>
<comment type="caution">
    <text evidence="2">The sequence shown here is derived from an EMBL/GenBank/DDBJ whole genome shotgun (WGS) entry which is preliminary data.</text>
</comment>
<evidence type="ECO:0000313" key="2">
    <source>
        <dbReference type="EMBL" id="TFZ02818.1"/>
    </source>
</evidence>